<dbReference type="Pfam" id="PF20515">
    <property type="entry name" value="2OG-FeII_Oxy_6"/>
    <property type="match status" value="1"/>
</dbReference>
<evidence type="ECO:0000259" key="1">
    <source>
        <dbReference type="Pfam" id="PF20515"/>
    </source>
</evidence>
<dbReference type="EMBL" id="PKSL01000094">
    <property type="protein sequence ID" value="POW05756.1"/>
    <property type="molecule type" value="Genomic_DNA"/>
</dbReference>
<dbReference type="VEuPathDB" id="FungiDB:PSHT_04014"/>
<feature type="domain" description="Tet-like 2OG-Fe(II) oxygenase" evidence="1">
    <location>
        <begin position="10"/>
        <end position="139"/>
    </location>
</feature>
<comment type="caution">
    <text evidence="2">The sequence shown here is derived from an EMBL/GenBank/DDBJ whole genome shotgun (WGS) entry which is preliminary data.</text>
</comment>
<dbReference type="Proteomes" id="UP000239156">
    <property type="component" value="Unassembled WGS sequence"/>
</dbReference>
<protein>
    <recommendedName>
        <fullName evidence="1">Tet-like 2OG-Fe(II) oxygenase domain-containing protein</fullName>
    </recommendedName>
</protein>
<reference evidence="2" key="1">
    <citation type="submission" date="2017-12" db="EMBL/GenBank/DDBJ databases">
        <title>Gene loss provides genomic basis for host adaptation in cereal stripe rust fungi.</title>
        <authorList>
            <person name="Xia C."/>
        </authorList>
    </citation>
    <scope>NUCLEOTIDE SEQUENCE [LARGE SCALE GENOMIC DNA]</scope>
    <source>
        <strain evidence="2">93-210</strain>
    </source>
</reference>
<keyword evidence="3" id="KW-1185">Reference proteome</keyword>
<evidence type="ECO:0000313" key="3">
    <source>
        <dbReference type="Proteomes" id="UP000239156"/>
    </source>
</evidence>
<organism evidence="2 3">
    <name type="scientific">Puccinia striiformis</name>
    <dbReference type="NCBI Taxonomy" id="27350"/>
    <lineage>
        <taxon>Eukaryota</taxon>
        <taxon>Fungi</taxon>
        <taxon>Dikarya</taxon>
        <taxon>Basidiomycota</taxon>
        <taxon>Pucciniomycotina</taxon>
        <taxon>Pucciniomycetes</taxon>
        <taxon>Pucciniales</taxon>
        <taxon>Pucciniaceae</taxon>
        <taxon>Puccinia</taxon>
    </lineage>
</organism>
<accession>A0A2S4V891</accession>
<gene>
    <name evidence="2" type="ORF">PSTT_09527</name>
</gene>
<dbReference type="InterPro" id="IPR046798">
    <property type="entry name" value="2OG-FeII_Oxy_6"/>
</dbReference>
<proteinExistence type="predicted"/>
<dbReference type="VEuPathDB" id="FungiDB:PSTT_09527"/>
<sequence length="149" mass="16191">MISRVFNIDSAIETTQVLCDKLTKSSGRTASILLEKLSSLGNLAARFAGKEMRKPVLSKPGSILALSSNCCSNDYLPVEEDADSKPLLSFAMAIPTFNSTGMIGLESEARTVDDIQLVSPKANQAIVCVMILRAQQYVHMFIYFPGAKQ</sequence>
<evidence type="ECO:0000313" key="2">
    <source>
        <dbReference type="EMBL" id="POW05756.1"/>
    </source>
</evidence>
<name>A0A2S4V891_9BASI</name>